<dbReference type="EMBL" id="LN856701">
    <property type="protein sequence ID" value="CDQ05904.1"/>
    <property type="molecule type" value="Genomic_DNA"/>
</dbReference>
<sequence>MTLKISKILKANRNSTSVIIRVYQNNMKNVNETGKYN</sequence>
<protein>
    <submittedName>
        <fullName evidence="1">Bm14132</fullName>
    </submittedName>
</protein>
<accession>A0A1I9G7X9</accession>
<dbReference type="AlphaFoldDB" id="A0A1I9G7X9"/>
<organism evidence="1">
    <name type="scientific">Brugia malayi</name>
    <name type="common">Filarial nematode worm</name>
    <dbReference type="NCBI Taxonomy" id="6279"/>
    <lineage>
        <taxon>Eukaryota</taxon>
        <taxon>Metazoa</taxon>
        <taxon>Ecdysozoa</taxon>
        <taxon>Nematoda</taxon>
        <taxon>Chromadorea</taxon>
        <taxon>Rhabditida</taxon>
        <taxon>Spirurina</taxon>
        <taxon>Spiruromorpha</taxon>
        <taxon>Filarioidea</taxon>
        <taxon>Onchocercidae</taxon>
        <taxon>Brugia</taxon>
    </lineage>
</organism>
<gene>
    <name evidence="1" type="primary">Bm14132</name>
    <name evidence="1" type="ORF">BM_Bm14132</name>
</gene>
<reference evidence="1" key="2">
    <citation type="submission" date="2012-12" db="EMBL/GenBank/DDBJ databases">
        <authorList>
            <consortium name="WormBase Consortium"/>
            <person name="Ghedin E."/>
            <person name="Paulini M."/>
        </authorList>
    </citation>
    <scope>NUCLEOTIDE SEQUENCE</scope>
    <source>
        <strain evidence="1">FR3</strain>
    </source>
</reference>
<evidence type="ECO:0000313" key="1">
    <source>
        <dbReference type="EMBL" id="CDQ05904.1"/>
    </source>
</evidence>
<reference evidence="1" key="1">
    <citation type="journal article" date="2007" name="Science">
        <title>Draft genome of the filarial nematode parasite Brugia malayi.</title>
        <authorList>
            <person name="Ghedin E."/>
            <person name="Wang S."/>
            <person name="Spiro D."/>
            <person name="Caler E."/>
            <person name="Zhao Q."/>
            <person name="Crabtree J."/>
            <person name="Allen J.E."/>
            <person name="Delcher A.L."/>
            <person name="Guiliano D.B."/>
            <person name="Miranda-Saavedra D."/>
            <person name="Angiuoli S.V."/>
            <person name="Creasy T."/>
            <person name="Amedeo P."/>
            <person name="Haas B."/>
            <person name="El-Sayed N.M."/>
            <person name="Wortman J.R."/>
            <person name="Feldblyum T."/>
            <person name="Tallon L."/>
            <person name="Schatz M."/>
            <person name="Shumway M."/>
            <person name="Koo H."/>
            <person name="Salzberg S.L."/>
            <person name="Schobel S."/>
            <person name="Pertea M."/>
            <person name="Pop M."/>
            <person name="White O."/>
            <person name="Barton G.J."/>
            <person name="Carlow C.K."/>
            <person name="Crawford M.J."/>
            <person name="Daub J."/>
            <person name="Dimmic M.W."/>
            <person name="Estes C.F."/>
            <person name="Foster J.M."/>
            <person name="Ganatra M."/>
            <person name="Gregory W.F."/>
            <person name="Johnson N.M."/>
            <person name="Jin J."/>
            <person name="Komuniecki R."/>
            <person name="Korf I."/>
            <person name="Kumar S."/>
            <person name="Laney S."/>
            <person name="Li B.W."/>
            <person name="Li W."/>
            <person name="Lindblom T.H."/>
            <person name="Lustigman S."/>
            <person name="Ma D."/>
            <person name="Maina C.V."/>
            <person name="Martin D.M."/>
            <person name="McCarter J.P."/>
            <person name="McReynolds L."/>
            <person name="Mitreva M."/>
            <person name="Nutman T.B."/>
            <person name="Parkinson J."/>
            <person name="Peregrin-Alvarez J.M."/>
            <person name="Poole C."/>
            <person name="Ren Q."/>
            <person name="Saunders L."/>
            <person name="Sluder A.E."/>
            <person name="Smith K."/>
            <person name="Stanke M."/>
            <person name="Unnasch T.R."/>
            <person name="Ware J."/>
            <person name="Wei A.D."/>
            <person name="Weil G."/>
            <person name="Williams D.J."/>
            <person name="Zhang Y."/>
            <person name="Williams S.A."/>
            <person name="Fraser-Liggett C."/>
            <person name="Slatko B."/>
            <person name="Blaxter M.L."/>
            <person name="Scott A.L."/>
        </authorList>
    </citation>
    <scope>NUCLEOTIDE SEQUENCE</scope>
    <source>
        <strain evidence="1">FR3</strain>
    </source>
</reference>
<proteinExistence type="predicted"/>
<name>A0A1I9G7X9_BRUMA</name>